<dbReference type="InterPro" id="IPR040165">
    <property type="entry name" value="Diminuto-like"/>
</dbReference>
<dbReference type="SUPFAM" id="SSF53335">
    <property type="entry name" value="S-adenosyl-L-methionine-dependent methyltransferases"/>
    <property type="match status" value="1"/>
</dbReference>
<dbReference type="InterPro" id="IPR016169">
    <property type="entry name" value="FAD-bd_PCMH_sub2"/>
</dbReference>
<comment type="caution">
    <text evidence="2">The sequence shown here is derived from an EMBL/GenBank/DDBJ whole genome shotgun (WGS) entry which is preliminary data.</text>
</comment>
<evidence type="ECO:0000313" key="2">
    <source>
        <dbReference type="EMBL" id="MDR6539102.1"/>
    </source>
</evidence>
<dbReference type="PANTHER" id="PTHR10801:SF0">
    <property type="entry name" value="DELTA(24)-STEROL REDUCTASE"/>
    <property type="match status" value="1"/>
</dbReference>
<dbReference type="Gene3D" id="3.30.465.10">
    <property type="match status" value="1"/>
</dbReference>
<dbReference type="InterPro" id="IPR029063">
    <property type="entry name" value="SAM-dependent_MTases_sf"/>
</dbReference>
<reference evidence="2 3" key="1">
    <citation type="submission" date="2023-07" db="EMBL/GenBank/DDBJ databases">
        <title>Sorghum-associated microbial communities from plants grown in Nebraska, USA.</title>
        <authorList>
            <person name="Schachtman D."/>
        </authorList>
    </citation>
    <scope>NUCLEOTIDE SEQUENCE [LARGE SCALE GENOMIC DNA]</scope>
    <source>
        <strain evidence="2 3">DS1781</strain>
    </source>
</reference>
<sequence>MRRGLGAKLWIPSLALERAGLEVVDIENLRRHYAPTLDAWVERFEQRWDAITAGGAVAGVGIEATSFGQGLVHHTLRELDVLLPDGSIVTCTPDNEHRDLFFGFPNSYGSLGYALRLVLETVPVKPCVRVEHLRFGQADTFFAALEQHCAGDADFIDGVVFDSHALVLNLARFIDEAQAPSLSDYGFERIYYRPLLDTPVDHLAVRDYIWRWDTDWFWCSKNVGAQNPLLRRLVFGRSRLNSRTYTRLMRWNARWGITRRLARLQLSLLGDGP</sequence>
<proteinExistence type="predicted"/>
<organism evidence="2 3">
    <name type="scientific">Variovorax soli</name>
    <dbReference type="NCBI Taxonomy" id="376815"/>
    <lineage>
        <taxon>Bacteria</taxon>
        <taxon>Pseudomonadati</taxon>
        <taxon>Pseudomonadota</taxon>
        <taxon>Betaproteobacteria</taxon>
        <taxon>Burkholderiales</taxon>
        <taxon>Comamonadaceae</taxon>
        <taxon>Variovorax</taxon>
    </lineage>
</organism>
<keyword evidence="1" id="KW-0560">Oxidoreductase</keyword>
<name>A0ABU1NKW6_9BURK</name>
<gene>
    <name evidence="2" type="ORF">J2739_004898</name>
</gene>
<evidence type="ECO:0000256" key="1">
    <source>
        <dbReference type="ARBA" id="ARBA00023002"/>
    </source>
</evidence>
<dbReference type="Proteomes" id="UP001184230">
    <property type="component" value="Unassembled WGS sequence"/>
</dbReference>
<accession>A0ABU1NKW6</accession>
<dbReference type="SUPFAM" id="SSF56176">
    <property type="entry name" value="FAD-binding/transporter-associated domain-like"/>
    <property type="match status" value="1"/>
</dbReference>
<dbReference type="Pfam" id="PF02353">
    <property type="entry name" value="CMAS"/>
    <property type="match status" value="1"/>
</dbReference>
<dbReference type="PANTHER" id="PTHR10801">
    <property type="entry name" value="24-DEHYDROCHOLESTEROL REDUCTASE"/>
    <property type="match status" value="1"/>
</dbReference>
<dbReference type="InterPro" id="IPR036318">
    <property type="entry name" value="FAD-bd_PCMH-like_sf"/>
</dbReference>
<keyword evidence="3" id="KW-1185">Reference proteome</keyword>
<protein>
    <submittedName>
        <fullName evidence="2">FAD/FMN-containing dehydrogenase</fullName>
    </submittedName>
</protein>
<dbReference type="EMBL" id="JAVDRF010000014">
    <property type="protein sequence ID" value="MDR6539102.1"/>
    <property type="molecule type" value="Genomic_DNA"/>
</dbReference>
<evidence type="ECO:0000313" key="3">
    <source>
        <dbReference type="Proteomes" id="UP001184230"/>
    </source>
</evidence>